<comment type="caution">
    <text evidence="1">The sequence shown here is derived from an EMBL/GenBank/DDBJ whole genome shotgun (WGS) entry which is preliminary data.</text>
</comment>
<dbReference type="RefSeq" id="WP_193918764.1">
    <property type="nucleotide sequence ID" value="NZ_JADEWL010000017.1"/>
</dbReference>
<reference evidence="1" key="1">
    <citation type="submission" date="2020-10" db="EMBL/GenBank/DDBJ databases">
        <authorList>
            <person name="Castelo-Branco R."/>
            <person name="Eusebio N."/>
            <person name="Adriana R."/>
            <person name="Vieira A."/>
            <person name="Brugerolle De Fraissinette N."/>
            <person name="Rezende De Castro R."/>
            <person name="Schneider M.P."/>
            <person name="Vasconcelos V."/>
            <person name="Leao P.N."/>
        </authorList>
    </citation>
    <scope>NUCLEOTIDE SEQUENCE</scope>
    <source>
        <strain evidence="1">LEGE 06105</strain>
    </source>
</reference>
<dbReference type="Proteomes" id="UP000620559">
    <property type="component" value="Unassembled WGS sequence"/>
</dbReference>
<dbReference type="AlphaFoldDB" id="A0A8J7F3L4"/>
<evidence type="ECO:0000313" key="1">
    <source>
        <dbReference type="EMBL" id="MBE9212630.1"/>
    </source>
</evidence>
<protein>
    <submittedName>
        <fullName evidence="1">Uncharacterized protein</fullName>
    </submittedName>
</protein>
<dbReference type="EMBL" id="JADEWL010000017">
    <property type="protein sequence ID" value="MBE9212630.1"/>
    <property type="molecule type" value="Genomic_DNA"/>
</dbReference>
<keyword evidence="2" id="KW-1185">Reference proteome</keyword>
<gene>
    <name evidence="1" type="ORF">IQ247_07850</name>
</gene>
<name>A0A8J7F3L4_9CYAN</name>
<sequence length="46" mass="5360">MAKNNKIAINFRFQEVTYDFLDKGILHVNQLLLTLNKLSNVNLQIN</sequence>
<evidence type="ECO:0000313" key="2">
    <source>
        <dbReference type="Proteomes" id="UP000620559"/>
    </source>
</evidence>
<proteinExistence type="predicted"/>
<accession>A0A8J7F3L4</accession>
<organism evidence="1 2">
    <name type="scientific">Plectonema cf. radiosum LEGE 06105</name>
    <dbReference type="NCBI Taxonomy" id="945769"/>
    <lineage>
        <taxon>Bacteria</taxon>
        <taxon>Bacillati</taxon>
        <taxon>Cyanobacteriota</taxon>
        <taxon>Cyanophyceae</taxon>
        <taxon>Oscillatoriophycideae</taxon>
        <taxon>Oscillatoriales</taxon>
        <taxon>Microcoleaceae</taxon>
        <taxon>Plectonema</taxon>
    </lineage>
</organism>